<protein>
    <recommendedName>
        <fullName evidence="7">G-protein coupled receptors family 2 profile 2 domain-containing protein</fullName>
    </recommendedName>
</protein>
<gene>
    <name evidence="8" type="ORF">PV328_007745</name>
</gene>
<feature type="transmembrane region" description="Helical" evidence="5">
    <location>
        <begin position="257"/>
        <end position="285"/>
    </location>
</feature>
<dbReference type="Gene3D" id="1.20.1070.10">
    <property type="entry name" value="Rhodopsin 7-helix transmembrane proteins"/>
    <property type="match status" value="1"/>
</dbReference>
<accession>A0AA39F1J0</accession>
<reference evidence="8" key="1">
    <citation type="journal article" date="2023" name="bioRxiv">
        <title>Scaffold-level genome assemblies of two parasitoid biocontrol wasps reveal the parthenogenesis mechanism and an associated novel virus.</title>
        <authorList>
            <person name="Inwood S."/>
            <person name="Skelly J."/>
            <person name="Guhlin J."/>
            <person name="Harrop T."/>
            <person name="Goldson S."/>
            <person name="Dearden P."/>
        </authorList>
    </citation>
    <scope>NUCLEOTIDE SEQUENCE</scope>
    <source>
        <strain evidence="8">Irish</strain>
        <tissue evidence="8">Whole body</tissue>
    </source>
</reference>
<comment type="subcellular location">
    <subcellularLocation>
        <location evidence="1">Membrane</location>
        <topology evidence="1">Multi-pass membrane protein</topology>
    </subcellularLocation>
</comment>
<feature type="transmembrane region" description="Helical" evidence="5">
    <location>
        <begin position="494"/>
        <end position="516"/>
    </location>
</feature>
<feature type="transmembrane region" description="Helical" evidence="5">
    <location>
        <begin position="297"/>
        <end position="315"/>
    </location>
</feature>
<evidence type="ECO:0000256" key="4">
    <source>
        <dbReference type="ARBA" id="ARBA00023136"/>
    </source>
</evidence>
<proteinExistence type="predicted"/>
<feature type="transmembrane region" description="Helical" evidence="5">
    <location>
        <begin position="420"/>
        <end position="443"/>
    </location>
</feature>
<feature type="signal peptide" evidence="6">
    <location>
        <begin position="1"/>
        <end position="16"/>
    </location>
</feature>
<keyword evidence="9" id="KW-1185">Reference proteome</keyword>
<feature type="chain" id="PRO_5041467418" description="G-protein coupled receptors family 2 profile 2 domain-containing protein" evidence="6">
    <location>
        <begin position="17"/>
        <end position="572"/>
    </location>
</feature>
<keyword evidence="6" id="KW-0732">Signal</keyword>
<evidence type="ECO:0000313" key="8">
    <source>
        <dbReference type="EMBL" id="KAK0160318.1"/>
    </source>
</evidence>
<reference evidence="8" key="2">
    <citation type="submission" date="2023-03" db="EMBL/GenBank/DDBJ databases">
        <authorList>
            <person name="Inwood S.N."/>
            <person name="Skelly J.G."/>
            <person name="Guhlin J."/>
            <person name="Harrop T.W.R."/>
            <person name="Goldson S.G."/>
            <person name="Dearden P.K."/>
        </authorList>
    </citation>
    <scope>NUCLEOTIDE SEQUENCE</scope>
    <source>
        <strain evidence="8">Irish</strain>
        <tissue evidence="8">Whole body</tissue>
    </source>
</reference>
<dbReference type="PANTHER" id="PTHR46953:SF1">
    <property type="entry name" value="G-PROTEIN COUPLED RECEPTOR MTH-LIKE 1-RELATED"/>
    <property type="match status" value="1"/>
</dbReference>
<evidence type="ECO:0000256" key="6">
    <source>
        <dbReference type="SAM" id="SignalP"/>
    </source>
</evidence>
<keyword evidence="4 5" id="KW-0472">Membrane</keyword>
<dbReference type="PROSITE" id="PS50261">
    <property type="entry name" value="G_PROTEIN_RECEP_F2_4"/>
    <property type="match status" value="1"/>
</dbReference>
<comment type="caution">
    <text evidence="8">The sequence shown here is derived from an EMBL/GenBank/DDBJ whole genome shotgun (WGS) entry which is preliminary data.</text>
</comment>
<dbReference type="Pfam" id="PF00002">
    <property type="entry name" value="7tm_2"/>
    <property type="match status" value="1"/>
</dbReference>
<feature type="domain" description="G-protein coupled receptors family 2 profile 2" evidence="7">
    <location>
        <begin position="258"/>
        <end position="518"/>
    </location>
</feature>
<organism evidence="8 9">
    <name type="scientific">Microctonus aethiopoides</name>
    <dbReference type="NCBI Taxonomy" id="144406"/>
    <lineage>
        <taxon>Eukaryota</taxon>
        <taxon>Metazoa</taxon>
        <taxon>Ecdysozoa</taxon>
        <taxon>Arthropoda</taxon>
        <taxon>Hexapoda</taxon>
        <taxon>Insecta</taxon>
        <taxon>Pterygota</taxon>
        <taxon>Neoptera</taxon>
        <taxon>Endopterygota</taxon>
        <taxon>Hymenoptera</taxon>
        <taxon>Apocrita</taxon>
        <taxon>Ichneumonoidea</taxon>
        <taxon>Braconidae</taxon>
        <taxon>Euphorinae</taxon>
        <taxon>Microctonus</taxon>
    </lineage>
</organism>
<evidence type="ECO:0000313" key="9">
    <source>
        <dbReference type="Proteomes" id="UP001168990"/>
    </source>
</evidence>
<feature type="transmembrane region" description="Helical" evidence="5">
    <location>
        <begin position="327"/>
        <end position="351"/>
    </location>
</feature>
<dbReference type="PANTHER" id="PTHR46953">
    <property type="entry name" value="G-PROTEIN COUPLED RECEPTOR MTH-LIKE 1-RELATED"/>
    <property type="match status" value="1"/>
</dbReference>
<dbReference type="GO" id="GO:0007166">
    <property type="term" value="P:cell surface receptor signaling pathway"/>
    <property type="evidence" value="ECO:0007669"/>
    <property type="project" value="InterPro"/>
</dbReference>
<dbReference type="PRINTS" id="PR00249">
    <property type="entry name" value="GPCRSECRETIN"/>
</dbReference>
<dbReference type="InterPro" id="IPR017981">
    <property type="entry name" value="GPCR_2-like_7TM"/>
</dbReference>
<dbReference type="Proteomes" id="UP001168990">
    <property type="component" value="Unassembled WGS sequence"/>
</dbReference>
<dbReference type="CDD" id="cd15039">
    <property type="entry name" value="7tmB3_Methuselah-like"/>
    <property type="match status" value="1"/>
</dbReference>
<sequence length="572" mass="64226">MTLMIFLSILSALTLSSFFVTSQIIIQKCCRNGEELSVSVNSAFESKCVPSNVVWKPFIYSPTQRRVIPIPLAWTIQEGIKPQCRENHALTLVPCSKYSPCIIFDDGNVTLGSRGAVMLTPTEYCADSKALIICMAQKVNTITVYRCCGDNAVFHENRNSCVNQRDSEDDPPLLSNTVLKIDFIPGFPRCRQSDNITIISETKGSVLNLDGGLNIDRISLPPTQYCVERVKELNNNAKVFACSEYAPQRPELHEMDIWFMIYPVSIIISAIFLAITLATSCLLPASHHVLHWRCQTHYIVCLMLGDLLMAVIQLASGSLTSGICKPIAILAHFFFLGAFFWLNTMCFNIWWTFRDLRPASLEKGQETLRLRIYACYAWGGPLLVAGLAALLDYLPAHSNHTFLRPRFGEKRCWFYGDTEILAYFHGPIGVLLIINIIFFIATARELTCGFWKGEFVKSTTERAALGRVCLKLVIVMGVTWIADVISWVVGGPKYLWYFTDLLNALQGLFIFIVVGWQPQIRANLKRIFMKNPHSNTRRVVNGLSTTSHGMPSIGDSMTQNPTTKITPMETIC</sequence>
<keyword evidence="2 5" id="KW-0812">Transmembrane</keyword>
<evidence type="ECO:0000259" key="7">
    <source>
        <dbReference type="PROSITE" id="PS50261"/>
    </source>
</evidence>
<dbReference type="GO" id="GO:0016020">
    <property type="term" value="C:membrane"/>
    <property type="evidence" value="ECO:0007669"/>
    <property type="project" value="UniProtKB-SubCell"/>
</dbReference>
<keyword evidence="3 5" id="KW-1133">Transmembrane helix</keyword>
<dbReference type="GO" id="GO:0004930">
    <property type="term" value="F:G protein-coupled receptor activity"/>
    <property type="evidence" value="ECO:0007669"/>
    <property type="project" value="InterPro"/>
</dbReference>
<dbReference type="EMBL" id="JAQQBS010001423">
    <property type="protein sequence ID" value="KAK0160318.1"/>
    <property type="molecule type" value="Genomic_DNA"/>
</dbReference>
<dbReference type="InterPro" id="IPR052808">
    <property type="entry name" value="GPCR_Mth-like"/>
</dbReference>
<evidence type="ECO:0000256" key="1">
    <source>
        <dbReference type="ARBA" id="ARBA00004141"/>
    </source>
</evidence>
<evidence type="ECO:0000256" key="3">
    <source>
        <dbReference type="ARBA" id="ARBA00022989"/>
    </source>
</evidence>
<dbReference type="AlphaFoldDB" id="A0AA39F1J0"/>
<evidence type="ECO:0000256" key="5">
    <source>
        <dbReference type="SAM" id="Phobius"/>
    </source>
</evidence>
<name>A0AA39F1J0_9HYME</name>
<feature type="transmembrane region" description="Helical" evidence="5">
    <location>
        <begin position="372"/>
        <end position="391"/>
    </location>
</feature>
<feature type="transmembrane region" description="Helical" evidence="5">
    <location>
        <begin position="464"/>
        <end position="482"/>
    </location>
</feature>
<dbReference type="InterPro" id="IPR000832">
    <property type="entry name" value="GPCR_2_secretin-like"/>
</dbReference>
<evidence type="ECO:0000256" key="2">
    <source>
        <dbReference type="ARBA" id="ARBA00022692"/>
    </source>
</evidence>